<keyword evidence="3" id="KW-0548">Nucleotidyltransferase</keyword>
<dbReference type="SUPFAM" id="SSF69572">
    <property type="entry name" value="Activating enzymes of the ubiquitin-like proteins"/>
    <property type="match status" value="1"/>
</dbReference>
<reference evidence="3 4" key="1">
    <citation type="submission" date="2020-08" db="EMBL/GenBank/DDBJ databases">
        <title>Genome public.</title>
        <authorList>
            <person name="Liu C."/>
            <person name="Sun Q."/>
        </authorList>
    </citation>
    <scope>NUCLEOTIDE SEQUENCE [LARGE SCALE GENOMIC DNA]</scope>
    <source>
        <strain evidence="3 4">NSJ-7</strain>
    </source>
</reference>
<protein>
    <submittedName>
        <fullName evidence="3">Sulfur carrier protein ThiS adenylyltransferase ThiF</fullName>
    </submittedName>
</protein>
<feature type="domain" description="THIF-type NAD/FAD binding fold" evidence="2">
    <location>
        <begin position="21"/>
        <end position="212"/>
    </location>
</feature>
<proteinExistence type="predicted"/>
<dbReference type="InterPro" id="IPR035985">
    <property type="entry name" value="Ubiquitin-activating_enz"/>
</dbReference>
<dbReference type="EMBL" id="JACOOS010000001">
    <property type="protein sequence ID" value="MBC5676128.1"/>
    <property type="molecule type" value="Genomic_DNA"/>
</dbReference>
<organism evidence="3 4">
    <name type="scientific">Anaerostipes hominis</name>
    <name type="common">ex Liu et al. 2021</name>
    <dbReference type="NCBI Taxonomy" id="2763018"/>
    <lineage>
        <taxon>Bacteria</taxon>
        <taxon>Bacillati</taxon>
        <taxon>Bacillota</taxon>
        <taxon>Clostridia</taxon>
        <taxon>Lachnospirales</taxon>
        <taxon>Lachnospiraceae</taxon>
        <taxon>Anaerostipes</taxon>
    </lineage>
</organism>
<dbReference type="NCBIfam" id="NF006395">
    <property type="entry name" value="PRK08644.1"/>
    <property type="match status" value="1"/>
</dbReference>
<keyword evidence="4" id="KW-1185">Reference proteome</keyword>
<evidence type="ECO:0000256" key="1">
    <source>
        <dbReference type="SAM" id="Phobius"/>
    </source>
</evidence>
<evidence type="ECO:0000259" key="2">
    <source>
        <dbReference type="Pfam" id="PF00899"/>
    </source>
</evidence>
<dbReference type="InterPro" id="IPR045886">
    <property type="entry name" value="ThiF/MoeB/HesA"/>
</dbReference>
<keyword evidence="1" id="KW-1133">Transmembrane helix</keyword>
<dbReference type="GO" id="GO:0016779">
    <property type="term" value="F:nucleotidyltransferase activity"/>
    <property type="evidence" value="ECO:0007669"/>
    <property type="project" value="UniProtKB-KW"/>
</dbReference>
<evidence type="ECO:0000313" key="3">
    <source>
        <dbReference type="EMBL" id="MBC5676128.1"/>
    </source>
</evidence>
<keyword evidence="1" id="KW-0812">Transmembrane</keyword>
<keyword evidence="1" id="KW-0472">Membrane</keyword>
<dbReference type="RefSeq" id="WP_024728027.1">
    <property type="nucleotide sequence ID" value="NZ_JACOOS010000001.1"/>
</dbReference>
<dbReference type="NCBIfam" id="TIGR02354">
    <property type="entry name" value="thiF_fam2"/>
    <property type="match status" value="1"/>
</dbReference>
<dbReference type="Pfam" id="PF00899">
    <property type="entry name" value="ThiF"/>
    <property type="match status" value="1"/>
</dbReference>
<comment type="caution">
    <text evidence="3">The sequence shown here is derived from an EMBL/GenBank/DDBJ whole genome shotgun (WGS) entry which is preliminary data.</text>
</comment>
<dbReference type="Gene3D" id="3.40.50.720">
    <property type="entry name" value="NAD(P)-binding Rossmann-like Domain"/>
    <property type="match status" value="1"/>
</dbReference>
<keyword evidence="3" id="KW-0808">Transferase</keyword>
<sequence length="213" mass="23510">MDEMLTRERFEQELDRRQTPKVRERLREGTVAVAGLGGLGSNIALMLARTGIRKLFLADFDRVDPSNLNRQAYTISQIGMKKTEAMSELIRQVNPWIELGFFDGRVTQENAAELFRPYPIICEAFDSPKAKAELVNGVLSQLPDNTVISGSGMAGSYSSNLIKTAKKMKRLYVCGDGTHGISTEESLTAARVSICAGHEANMAIRLILGEEEV</sequence>
<gene>
    <name evidence="3" type="primary">thiF</name>
    <name evidence="3" type="ORF">H8S22_00400</name>
</gene>
<dbReference type="PANTHER" id="PTHR43267:SF3">
    <property type="entry name" value="THIF PROTEIN"/>
    <property type="match status" value="1"/>
</dbReference>
<dbReference type="InterPro" id="IPR000594">
    <property type="entry name" value="ThiF_NAD_FAD-bd"/>
</dbReference>
<evidence type="ECO:0000313" key="4">
    <source>
        <dbReference type="Proteomes" id="UP000635828"/>
    </source>
</evidence>
<name>A0ABR7FMP4_9FIRM</name>
<feature type="transmembrane region" description="Helical" evidence="1">
    <location>
        <begin position="29"/>
        <end position="48"/>
    </location>
</feature>
<dbReference type="Proteomes" id="UP000635828">
    <property type="component" value="Unassembled WGS sequence"/>
</dbReference>
<accession>A0ABR7FMP4</accession>
<dbReference type="InterPro" id="IPR012729">
    <property type="entry name" value="ThiF_fam2"/>
</dbReference>
<dbReference type="PANTHER" id="PTHR43267">
    <property type="entry name" value="TRNA THREONYLCARBAMOYLADENOSINE DEHYDRATASE"/>
    <property type="match status" value="1"/>
</dbReference>